<proteinExistence type="predicted"/>
<keyword evidence="1" id="KW-0812">Transmembrane</keyword>
<keyword evidence="1" id="KW-0472">Membrane</keyword>
<evidence type="ECO:0000313" key="3">
    <source>
        <dbReference type="Proteomes" id="UP000826146"/>
    </source>
</evidence>
<feature type="transmembrane region" description="Helical" evidence="1">
    <location>
        <begin position="102"/>
        <end position="119"/>
    </location>
</feature>
<sequence length="147" mass="17386">MISRLTYTHCVLYVLGFYLYNNLQVLYPILPPLLGLLFMLYKNRGVVRSQNRYILSIFACLLLFEAINQEPLGVLILLFILYEKIVLQFVLRAFEEHILWEAFHIVAIYVLYTLLLATLHDTPLVPWDRLLTYGALEFILWRVYARS</sequence>
<keyword evidence="1" id="KW-1133">Transmembrane helix</keyword>
<accession>A0ABM7SGV5</accession>
<evidence type="ECO:0000256" key="1">
    <source>
        <dbReference type="SAM" id="Phobius"/>
    </source>
</evidence>
<gene>
    <name evidence="2" type="ORF">NHP190012_07220</name>
</gene>
<organism evidence="2 3">
    <name type="scientific">Helicobacter gastrofelis</name>
    <dbReference type="NCBI Taxonomy" id="2849642"/>
    <lineage>
        <taxon>Bacteria</taxon>
        <taxon>Pseudomonadati</taxon>
        <taxon>Campylobacterota</taxon>
        <taxon>Epsilonproteobacteria</taxon>
        <taxon>Campylobacterales</taxon>
        <taxon>Helicobacteraceae</taxon>
        <taxon>Helicobacter</taxon>
    </lineage>
</organism>
<name>A0ABM7SGV5_9HELI</name>
<reference evidence="2 3" key="1">
    <citation type="submission" date="2021-07" db="EMBL/GenBank/DDBJ databases">
        <title>Novel Helicobacter sp. Isolated from a cat.</title>
        <authorList>
            <person name="Rimbara E."/>
            <person name="Suzuki M."/>
        </authorList>
    </citation>
    <scope>NUCLEOTIDE SEQUENCE [LARGE SCALE GENOMIC DNA]</scope>
    <source>
        <strain evidence="3">NHP19-012</strain>
    </source>
</reference>
<evidence type="ECO:0000313" key="2">
    <source>
        <dbReference type="EMBL" id="BCZ19080.1"/>
    </source>
</evidence>
<dbReference type="EMBL" id="AP024819">
    <property type="protein sequence ID" value="BCZ19080.1"/>
    <property type="molecule type" value="Genomic_DNA"/>
</dbReference>
<keyword evidence="3" id="KW-1185">Reference proteome</keyword>
<dbReference type="Proteomes" id="UP000826146">
    <property type="component" value="Chromosome"/>
</dbReference>
<protein>
    <submittedName>
        <fullName evidence="2">Uncharacterized protein</fullName>
    </submittedName>
</protein>